<organism evidence="1">
    <name type="scientific">marine sediment metagenome</name>
    <dbReference type="NCBI Taxonomy" id="412755"/>
    <lineage>
        <taxon>unclassified sequences</taxon>
        <taxon>metagenomes</taxon>
        <taxon>ecological metagenomes</taxon>
    </lineage>
</organism>
<gene>
    <name evidence="1" type="ORF">S12H4_44957</name>
</gene>
<dbReference type="AlphaFoldDB" id="X1TJB0"/>
<dbReference type="EMBL" id="BARW01027747">
    <property type="protein sequence ID" value="GAJ05364.1"/>
    <property type="molecule type" value="Genomic_DNA"/>
</dbReference>
<evidence type="ECO:0000313" key="1">
    <source>
        <dbReference type="EMBL" id="GAJ05364.1"/>
    </source>
</evidence>
<sequence length="85" mass="9791">MAGKTLAIYKKGMLELDTVRINIASNLDYFLHGGWVSEIDHGIYADNWQATGFTQFFYSLEPPHNALESSRYTTDSVMYFFRTIN</sequence>
<reference evidence="1" key="1">
    <citation type="journal article" date="2014" name="Front. Microbiol.">
        <title>High frequency of phylogenetically diverse reductive dehalogenase-homologous genes in deep subseafloor sedimentary metagenomes.</title>
        <authorList>
            <person name="Kawai M."/>
            <person name="Futagami T."/>
            <person name="Toyoda A."/>
            <person name="Takaki Y."/>
            <person name="Nishi S."/>
            <person name="Hori S."/>
            <person name="Arai W."/>
            <person name="Tsubouchi T."/>
            <person name="Morono Y."/>
            <person name="Uchiyama I."/>
            <person name="Ito T."/>
            <person name="Fujiyama A."/>
            <person name="Inagaki F."/>
            <person name="Takami H."/>
        </authorList>
    </citation>
    <scope>NUCLEOTIDE SEQUENCE</scope>
    <source>
        <strain evidence="1">Expedition CK06-06</strain>
    </source>
</reference>
<proteinExistence type="predicted"/>
<accession>X1TJB0</accession>
<name>X1TJB0_9ZZZZ</name>
<comment type="caution">
    <text evidence="1">The sequence shown here is derived from an EMBL/GenBank/DDBJ whole genome shotgun (WGS) entry which is preliminary data.</text>
</comment>
<protein>
    <submittedName>
        <fullName evidence="1">Uncharacterized protein</fullName>
    </submittedName>
</protein>